<dbReference type="AlphaFoldDB" id="A0A9D2AB31"/>
<reference evidence="2" key="2">
    <citation type="submission" date="2021-04" db="EMBL/GenBank/DDBJ databases">
        <authorList>
            <person name="Gilroy R."/>
        </authorList>
    </citation>
    <scope>NUCLEOTIDE SEQUENCE</scope>
    <source>
        <strain evidence="2">6627</strain>
    </source>
</reference>
<evidence type="ECO:0000313" key="2">
    <source>
        <dbReference type="EMBL" id="HIX02307.1"/>
    </source>
</evidence>
<reference evidence="2" key="1">
    <citation type="journal article" date="2021" name="PeerJ">
        <title>Extensive microbial diversity within the chicken gut microbiome revealed by metagenomics and culture.</title>
        <authorList>
            <person name="Gilroy R."/>
            <person name="Ravi A."/>
            <person name="Getino M."/>
            <person name="Pursley I."/>
            <person name="Horton D.L."/>
            <person name="Alikhan N.F."/>
            <person name="Baker D."/>
            <person name="Gharbi K."/>
            <person name="Hall N."/>
            <person name="Watson M."/>
            <person name="Adriaenssens E.M."/>
            <person name="Foster-Nyarko E."/>
            <person name="Jarju S."/>
            <person name="Secka A."/>
            <person name="Antonio M."/>
            <person name="Oren A."/>
            <person name="Chaudhuri R.R."/>
            <person name="La Ragione R."/>
            <person name="Hildebrand F."/>
            <person name="Pallen M.J."/>
        </authorList>
    </citation>
    <scope>NUCLEOTIDE SEQUENCE</scope>
    <source>
        <strain evidence="2">6627</strain>
    </source>
</reference>
<keyword evidence="2" id="KW-0012">Acyltransferase</keyword>
<dbReference type="EMBL" id="DXFP01000054">
    <property type="protein sequence ID" value="HIX02307.1"/>
    <property type="molecule type" value="Genomic_DNA"/>
</dbReference>
<dbReference type="CDD" id="cd07989">
    <property type="entry name" value="LPLAT_AGPAT-like"/>
    <property type="match status" value="1"/>
</dbReference>
<accession>A0A9D2AB31</accession>
<keyword evidence="2" id="KW-0808">Transferase</keyword>
<sequence>MIIFPNRDAVIENIKQNLANQDYNKKVEIDDPHMTSEESMRRINEYFRKRNTLLGKVKNICARTIYQAVTWAENTNTQIVGMDNLKALDPKQGAIITSNHFNPLENTIIRRFVQRTKTHKRLFIISQDTNLGMKGLVGFLMNNLDIIPLGKSINYLGKTFPDAVKHVIDKGNYILIYPEEEMWFNYRKPRPFKRGTYYYAAKVNAPIISCFVELRDLPSFEPNSDDKIHRVQAILHVLPVIFPDSNKSVKENSYAMMKQDYQQKKDAYEKAYGKSLTYDFSPEDIAGWVGPDKQK</sequence>
<evidence type="ECO:0000313" key="3">
    <source>
        <dbReference type="Proteomes" id="UP000823963"/>
    </source>
</evidence>
<dbReference type="Proteomes" id="UP000823963">
    <property type="component" value="Unassembled WGS sequence"/>
</dbReference>
<evidence type="ECO:0000259" key="1">
    <source>
        <dbReference type="SMART" id="SM00563"/>
    </source>
</evidence>
<dbReference type="InterPro" id="IPR002123">
    <property type="entry name" value="Plipid/glycerol_acylTrfase"/>
</dbReference>
<name>A0A9D2AB31_9LACO</name>
<dbReference type="GO" id="GO:0016746">
    <property type="term" value="F:acyltransferase activity"/>
    <property type="evidence" value="ECO:0007669"/>
    <property type="project" value="UniProtKB-KW"/>
</dbReference>
<dbReference type="SUPFAM" id="SSF69593">
    <property type="entry name" value="Glycerol-3-phosphate (1)-acyltransferase"/>
    <property type="match status" value="1"/>
</dbReference>
<dbReference type="SMART" id="SM00563">
    <property type="entry name" value="PlsC"/>
    <property type="match status" value="1"/>
</dbReference>
<protein>
    <submittedName>
        <fullName evidence="2">1-acyl-sn-glycerol-3-phosphate acyltransferase</fullName>
    </submittedName>
</protein>
<organism evidence="2 3">
    <name type="scientific">Candidatus Ligilactobacillus excrementigallinarum</name>
    <dbReference type="NCBI Taxonomy" id="2838641"/>
    <lineage>
        <taxon>Bacteria</taxon>
        <taxon>Bacillati</taxon>
        <taxon>Bacillota</taxon>
        <taxon>Bacilli</taxon>
        <taxon>Lactobacillales</taxon>
        <taxon>Lactobacillaceae</taxon>
        <taxon>Ligilactobacillus</taxon>
    </lineage>
</organism>
<feature type="domain" description="Phospholipid/glycerol acyltransferase" evidence="1">
    <location>
        <begin position="94"/>
        <end position="215"/>
    </location>
</feature>
<gene>
    <name evidence="2" type="ORF">H9861_06085</name>
</gene>
<dbReference type="Pfam" id="PF01553">
    <property type="entry name" value="Acyltransferase"/>
    <property type="match status" value="1"/>
</dbReference>
<comment type="caution">
    <text evidence="2">The sequence shown here is derived from an EMBL/GenBank/DDBJ whole genome shotgun (WGS) entry which is preliminary data.</text>
</comment>
<proteinExistence type="predicted"/>